<dbReference type="OrthoDB" id="5982228at2759"/>
<evidence type="ECO:0000256" key="1">
    <source>
        <dbReference type="SAM" id="Phobius"/>
    </source>
</evidence>
<dbReference type="Proteomes" id="UP000267027">
    <property type="component" value="Unassembled WGS sequence"/>
</dbReference>
<keyword evidence="3" id="KW-1185">Reference proteome</keyword>
<dbReference type="PANTHER" id="PTHR11785">
    <property type="entry name" value="AMINO ACID TRANSPORTER"/>
    <property type="match status" value="1"/>
</dbReference>
<dbReference type="InterPro" id="IPR050598">
    <property type="entry name" value="AminoAcid_Transporter"/>
</dbReference>
<dbReference type="PANTHER" id="PTHR11785:SF117">
    <property type="entry name" value="AMINO ACID TRANSPORTER"/>
    <property type="match status" value="1"/>
</dbReference>
<feature type="transmembrane region" description="Helical" evidence="1">
    <location>
        <begin position="51"/>
        <end position="69"/>
    </location>
</feature>
<keyword evidence="1" id="KW-0472">Membrane</keyword>
<sequence length="86" mass="9314">MSAGSRQRMMPSALSLVHPENDSPRVAPAFQTILAMAFCLIGDIYRLVNYLTVTALAATTFSVGALVFIKWKKIPVSEDAVKVISS</sequence>
<evidence type="ECO:0000313" key="2">
    <source>
        <dbReference type="EMBL" id="VDM60350.1"/>
    </source>
</evidence>
<reference evidence="4" key="1">
    <citation type="submission" date="2017-02" db="UniProtKB">
        <authorList>
            <consortium name="WormBaseParasite"/>
        </authorList>
    </citation>
    <scope>IDENTIFICATION</scope>
</reference>
<evidence type="ECO:0000313" key="3">
    <source>
        <dbReference type="Proteomes" id="UP000267027"/>
    </source>
</evidence>
<dbReference type="GO" id="GO:0015179">
    <property type="term" value="F:L-amino acid transmembrane transporter activity"/>
    <property type="evidence" value="ECO:0007669"/>
    <property type="project" value="TreeGrafter"/>
</dbReference>
<accession>A0A0R3PSU5</accession>
<dbReference type="WBParaSite" id="ACOC_0000876401-mRNA-1">
    <property type="protein sequence ID" value="ACOC_0000876401-mRNA-1"/>
    <property type="gene ID" value="ACOC_0000876401"/>
</dbReference>
<organism evidence="4">
    <name type="scientific">Angiostrongylus costaricensis</name>
    <name type="common">Nematode worm</name>
    <dbReference type="NCBI Taxonomy" id="334426"/>
    <lineage>
        <taxon>Eukaryota</taxon>
        <taxon>Metazoa</taxon>
        <taxon>Ecdysozoa</taxon>
        <taxon>Nematoda</taxon>
        <taxon>Chromadorea</taxon>
        <taxon>Rhabditida</taxon>
        <taxon>Rhabditina</taxon>
        <taxon>Rhabditomorpha</taxon>
        <taxon>Strongyloidea</taxon>
        <taxon>Metastrongylidae</taxon>
        <taxon>Angiostrongylus</taxon>
    </lineage>
</organism>
<proteinExistence type="predicted"/>
<keyword evidence="1" id="KW-1133">Transmembrane helix</keyword>
<gene>
    <name evidence="2" type="ORF">ACOC_LOCUS8765</name>
</gene>
<dbReference type="AlphaFoldDB" id="A0A0R3PSU5"/>
<name>A0A0R3PSU5_ANGCS</name>
<dbReference type="EMBL" id="UYYA01004200">
    <property type="protein sequence ID" value="VDM60350.1"/>
    <property type="molecule type" value="Genomic_DNA"/>
</dbReference>
<dbReference type="Gene3D" id="1.20.1740.10">
    <property type="entry name" value="Amino acid/polyamine transporter I"/>
    <property type="match status" value="1"/>
</dbReference>
<reference evidence="2 3" key="2">
    <citation type="submission" date="2018-11" db="EMBL/GenBank/DDBJ databases">
        <authorList>
            <consortium name="Pathogen Informatics"/>
        </authorList>
    </citation>
    <scope>NUCLEOTIDE SEQUENCE [LARGE SCALE GENOMIC DNA]</scope>
    <source>
        <strain evidence="2 3">Costa Rica</strain>
    </source>
</reference>
<evidence type="ECO:0000313" key="4">
    <source>
        <dbReference type="WBParaSite" id="ACOC_0000876401-mRNA-1"/>
    </source>
</evidence>
<keyword evidence="1" id="KW-0812">Transmembrane</keyword>
<protein>
    <submittedName>
        <fullName evidence="4">EamA domain-containing protein</fullName>
    </submittedName>
</protein>
<dbReference type="STRING" id="334426.A0A0R3PSU5"/>